<evidence type="ECO:0000313" key="3">
    <source>
        <dbReference type="Proteomes" id="UP001205105"/>
    </source>
</evidence>
<evidence type="ECO:0000313" key="2">
    <source>
        <dbReference type="EMBL" id="KAI7837202.1"/>
    </source>
</evidence>
<comment type="caution">
    <text evidence="2">The sequence shown here is derived from an EMBL/GenBank/DDBJ whole genome shotgun (WGS) entry which is preliminary data.</text>
</comment>
<feature type="compositionally biased region" description="Polar residues" evidence="1">
    <location>
        <begin position="245"/>
        <end position="254"/>
    </location>
</feature>
<evidence type="ECO:0000256" key="1">
    <source>
        <dbReference type="SAM" id="MobiDB-lite"/>
    </source>
</evidence>
<dbReference type="Proteomes" id="UP001205105">
    <property type="component" value="Unassembled WGS sequence"/>
</dbReference>
<feature type="region of interest" description="Disordered" evidence="1">
    <location>
        <begin position="194"/>
        <end position="268"/>
    </location>
</feature>
<name>A0AAD5H2Q7_9CHLO</name>
<organism evidence="2 3">
    <name type="scientific">Chlorella ohadii</name>
    <dbReference type="NCBI Taxonomy" id="2649997"/>
    <lineage>
        <taxon>Eukaryota</taxon>
        <taxon>Viridiplantae</taxon>
        <taxon>Chlorophyta</taxon>
        <taxon>core chlorophytes</taxon>
        <taxon>Trebouxiophyceae</taxon>
        <taxon>Chlorellales</taxon>
        <taxon>Chlorellaceae</taxon>
        <taxon>Chlorella clade</taxon>
        <taxon>Chlorella</taxon>
    </lineage>
</organism>
<gene>
    <name evidence="2" type="ORF">COHA_008993</name>
</gene>
<feature type="compositionally biased region" description="Low complexity" evidence="1">
    <location>
        <begin position="194"/>
        <end position="215"/>
    </location>
</feature>
<reference evidence="2" key="1">
    <citation type="submission" date="2020-11" db="EMBL/GenBank/DDBJ databases">
        <title>Chlorella ohadii genome sequencing and assembly.</title>
        <authorList>
            <person name="Murik O."/>
            <person name="Treves H."/>
            <person name="Kedem I."/>
            <person name="Shotland Y."/>
            <person name="Kaplan A."/>
        </authorList>
    </citation>
    <scope>NUCLEOTIDE SEQUENCE</scope>
    <source>
        <strain evidence="2">1</strain>
    </source>
</reference>
<accession>A0AAD5H2Q7</accession>
<sequence length="268" mass="29260">MGWFEWLVELLDLQPPRPTPGTEAARLEEMRVAALLDKEVAKPAGQRDEELEWGLRLEVHKTRLANAEAYAARAAQLAAWAKQPATQQCCAAAGWVRQRAAASYEAQHGYYSLIVVQSTEEVAAAQARRRAVIVAEPMLRLELSGELQQAPPRMDTCSECAQLLQEVELAEGSSQACIDVTLKKFQEWGMKKAAPGDAAASGGPAAAAAAKPARGAEGGPVTPKQQPQQEQQQQQHPSSDEELPQQHQQHPSTDQEQEQRQEWGAADT</sequence>
<dbReference type="AlphaFoldDB" id="A0AAD5H2Q7"/>
<proteinExistence type="predicted"/>
<protein>
    <submittedName>
        <fullName evidence="2">Uncharacterized protein</fullName>
    </submittedName>
</protein>
<dbReference type="EMBL" id="JADXDR010000161">
    <property type="protein sequence ID" value="KAI7837202.1"/>
    <property type="molecule type" value="Genomic_DNA"/>
</dbReference>
<keyword evidence="3" id="KW-1185">Reference proteome</keyword>
<feature type="compositionally biased region" description="Low complexity" evidence="1">
    <location>
        <begin position="225"/>
        <end position="235"/>
    </location>
</feature>